<keyword evidence="3" id="KW-0645">Protease</keyword>
<dbReference type="EC" id="3.4.21.89" evidence="3"/>
<keyword evidence="3" id="KW-0378">Hydrolase</keyword>
<dbReference type="OrthoDB" id="2427065at2"/>
<evidence type="ECO:0000259" key="4">
    <source>
        <dbReference type="Pfam" id="PF10502"/>
    </source>
</evidence>
<dbReference type="GO" id="GO:0004252">
    <property type="term" value="F:serine-type endopeptidase activity"/>
    <property type="evidence" value="ECO:0007669"/>
    <property type="project" value="InterPro"/>
</dbReference>
<reference evidence="5 6" key="1">
    <citation type="submission" date="2019-07" db="EMBL/GenBank/DDBJ databases">
        <title>Whole genome shotgun sequence of Sporosarcina luteola NBRC 105378.</title>
        <authorList>
            <person name="Hosoyama A."/>
            <person name="Uohara A."/>
            <person name="Ohji S."/>
            <person name="Ichikawa N."/>
        </authorList>
    </citation>
    <scope>NUCLEOTIDE SEQUENCE [LARGE SCALE GENOMIC DNA]</scope>
    <source>
        <strain evidence="5 6">NBRC 105378</strain>
    </source>
</reference>
<dbReference type="GO" id="GO:0005886">
    <property type="term" value="C:plasma membrane"/>
    <property type="evidence" value="ECO:0007669"/>
    <property type="project" value="UniProtKB-SubCell"/>
</dbReference>
<dbReference type="PANTHER" id="PTHR43390">
    <property type="entry name" value="SIGNAL PEPTIDASE I"/>
    <property type="match status" value="1"/>
</dbReference>
<dbReference type="NCBIfam" id="TIGR02227">
    <property type="entry name" value="sigpep_I_bact"/>
    <property type="match status" value="1"/>
</dbReference>
<dbReference type="GO" id="GO:0009003">
    <property type="term" value="F:signal peptidase activity"/>
    <property type="evidence" value="ECO:0007669"/>
    <property type="project" value="UniProtKB-EC"/>
</dbReference>
<gene>
    <name evidence="5" type="ORF">SLU01_35060</name>
</gene>
<evidence type="ECO:0000256" key="1">
    <source>
        <dbReference type="ARBA" id="ARBA00004401"/>
    </source>
</evidence>
<comment type="similarity">
    <text evidence="2 3">Belongs to the peptidase S26 family.</text>
</comment>
<evidence type="ECO:0000256" key="2">
    <source>
        <dbReference type="ARBA" id="ARBA00009370"/>
    </source>
</evidence>
<evidence type="ECO:0000313" key="5">
    <source>
        <dbReference type="EMBL" id="GEN85194.1"/>
    </source>
</evidence>
<name>A0A511ZCM0_9BACL</name>
<comment type="subcellular location">
    <subcellularLocation>
        <location evidence="1">Cell membrane</location>
        <topology evidence="1">Single-pass type II membrane protein</topology>
    </subcellularLocation>
    <subcellularLocation>
        <location evidence="3">Membrane</location>
        <topology evidence="3">Single-pass type II membrane protein</topology>
    </subcellularLocation>
</comment>
<keyword evidence="3" id="KW-0472">Membrane</keyword>
<evidence type="ECO:0000313" key="6">
    <source>
        <dbReference type="Proteomes" id="UP000321901"/>
    </source>
</evidence>
<dbReference type="Proteomes" id="UP000321901">
    <property type="component" value="Unassembled WGS sequence"/>
</dbReference>
<dbReference type="SUPFAM" id="SSF51306">
    <property type="entry name" value="LexA/Signal peptidase"/>
    <property type="match status" value="1"/>
</dbReference>
<dbReference type="GO" id="GO:0006465">
    <property type="term" value="P:signal peptide processing"/>
    <property type="evidence" value="ECO:0007669"/>
    <property type="project" value="InterPro"/>
</dbReference>
<keyword evidence="3" id="KW-1133">Transmembrane helix</keyword>
<evidence type="ECO:0000256" key="3">
    <source>
        <dbReference type="RuleBase" id="RU362042"/>
    </source>
</evidence>
<comment type="catalytic activity">
    <reaction evidence="3">
        <text>Cleavage of hydrophobic, N-terminal signal or leader sequences from secreted and periplasmic proteins.</text>
        <dbReference type="EC" id="3.4.21.89"/>
    </reaction>
</comment>
<dbReference type="AlphaFoldDB" id="A0A511ZCM0"/>
<proteinExistence type="inferred from homology"/>
<dbReference type="InterPro" id="IPR019533">
    <property type="entry name" value="Peptidase_S26"/>
</dbReference>
<dbReference type="EMBL" id="BJYL01000065">
    <property type="protein sequence ID" value="GEN85194.1"/>
    <property type="molecule type" value="Genomic_DNA"/>
</dbReference>
<sequence>MKHLSDDDLAKELKQLGDVFRPSSLQIEKMRKSIFTQARPKKTFRIHTLLPTFLSLVVLFSIGVGLYMGLGESGQTNVTASWDGMYVQQISRTSPTYYVLEFRESTLTVKDDFLGAAFMGDDRDREKALQGYKIKEPLLVAGTYENFTVKHKGDTYTIVADGFSYELKQKGPRIFVGEDGIEFSTWKYLDTTEVITDDFTPERLGVVTQSEHTFLAEWGSDAMDRGEHDFEFHEHGKLVVSTDVGELRRGHVVYYHMPPSVIAKNTAIPEMYIGRVVGLPGETVEIKGGQVFIDDKLLDTFYGKATRRGMGEEEYFKNTPNNAIVTEQSTREYFNMNVDPVVVKENTVYILVDQWWRGTDSRDFGALSIDKIEGIIIGYEK</sequence>
<organism evidence="5 6">
    <name type="scientific">Sporosarcina luteola</name>
    <dbReference type="NCBI Taxonomy" id="582850"/>
    <lineage>
        <taxon>Bacteria</taxon>
        <taxon>Bacillati</taxon>
        <taxon>Bacillota</taxon>
        <taxon>Bacilli</taxon>
        <taxon>Bacillales</taxon>
        <taxon>Caryophanaceae</taxon>
        <taxon>Sporosarcina</taxon>
    </lineage>
</organism>
<feature type="transmembrane region" description="Helical" evidence="3">
    <location>
        <begin position="49"/>
        <end position="70"/>
    </location>
</feature>
<dbReference type="Gene3D" id="2.10.109.10">
    <property type="entry name" value="Umud Fragment, subunit A"/>
    <property type="match status" value="1"/>
</dbReference>
<keyword evidence="6" id="KW-1185">Reference proteome</keyword>
<dbReference type="InterPro" id="IPR000223">
    <property type="entry name" value="Pept_S26A_signal_pept_1"/>
</dbReference>
<feature type="domain" description="Peptidase S26" evidence="4">
    <location>
        <begin position="239"/>
        <end position="375"/>
    </location>
</feature>
<dbReference type="PANTHER" id="PTHR43390:SF1">
    <property type="entry name" value="CHLOROPLAST PROCESSING PEPTIDASE"/>
    <property type="match status" value="1"/>
</dbReference>
<accession>A0A511ZCM0</accession>
<keyword evidence="3" id="KW-0812">Transmembrane</keyword>
<protein>
    <recommendedName>
        <fullName evidence="3">Signal peptidase I</fullName>
        <ecNumber evidence="3">3.4.21.89</ecNumber>
    </recommendedName>
</protein>
<dbReference type="InterPro" id="IPR036286">
    <property type="entry name" value="LexA/Signal_pep-like_sf"/>
</dbReference>
<dbReference type="RefSeq" id="WP_147060754.1">
    <property type="nucleotide sequence ID" value="NZ_BJYL01000065.1"/>
</dbReference>
<comment type="caution">
    <text evidence="5">The sequence shown here is derived from an EMBL/GenBank/DDBJ whole genome shotgun (WGS) entry which is preliminary data.</text>
</comment>
<dbReference type="Pfam" id="PF10502">
    <property type="entry name" value="Peptidase_S26"/>
    <property type="match status" value="1"/>
</dbReference>